<dbReference type="PANTHER" id="PTHR30294:SF38">
    <property type="entry name" value="TRANSPORT PERMEASE PROTEIN"/>
    <property type="match status" value="1"/>
</dbReference>
<dbReference type="AlphaFoldDB" id="D6U1K8"/>
<evidence type="ECO:0000313" key="11">
    <source>
        <dbReference type="Proteomes" id="UP000004508"/>
    </source>
</evidence>
<dbReference type="FunCoup" id="D6U1K8">
    <property type="interactions" value="125"/>
</dbReference>
<feature type="transmembrane region" description="Helical" evidence="8">
    <location>
        <begin position="335"/>
        <end position="353"/>
    </location>
</feature>
<dbReference type="PROSITE" id="PS51012">
    <property type="entry name" value="ABC_TM2"/>
    <property type="match status" value="1"/>
</dbReference>
<comment type="similarity">
    <text evidence="2">Belongs to the ABC-2 integral membrane protein family.</text>
</comment>
<protein>
    <submittedName>
        <fullName evidence="10">ABC-2 type transporter</fullName>
    </submittedName>
</protein>
<keyword evidence="4" id="KW-1003">Cell membrane</keyword>
<evidence type="ECO:0000256" key="6">
    <source>
        <dbReference type="ARBA" id="ARBA00022989"/>
    </source>
</evidence>
<evidence type="ECO:0000256" key="7">
    <source>
        <dbReference type="ARBA" id="ARBA00023136"/>
    </source>
</evidence>
<keyword evidence="7 8" id="KW-0472">Membrane</keyword>
<evidence type="ECO:0000256" key="4">
    <source>
        <dbReference type="ARBA" id="ARBA00022475"/>
    </source>
</evidence>
<reference evidence="10 11" key="1">
    <citation type="journal article" date="2011" name="Stand. Genomic Sci.">
        <title>Non-contiguous finished genome sequence and contextual data of the filamentous soil bacterium Ktedonobacter racemifer type strain (SOSP1-21).</title>
        <authorList>
            <person name="Chang Y.J."/>
            <person name="Land M."/>
            <person name="Hauser L."/>
            <person name="Chertkov O."/>
            <person name="Del Rio T.G."/>
            <person name="Nolan M."/>
            <person name="Copeland A."/>
            <person name="Tice H."/>
            <person name="Cheng J.F."/>
            <person name="Lucas S."/>
            <person name="Han C."/>
            <person name="Goodwin L."/>
            <person name="Pitluck S."/>
            <person name="Ivanova N."/>
            <person name="Ovchinikova G."/>
            <person name="Pati A."/>
            <person name="Chen A."/>
            <person name="Palaniappan K."/>
            <person name="Mavromatis K."/>
            <person name="Liolios K."/>
            <person name="Brettin T."/>
            <person name="Fiebig A."/>
            <person name="Rohde M."/>
            <person name="Abt B."/>
            <person name="Goker M."/>
            <person name="Detter J.C."/>
            <person name="Woyke T."/>
            <person name="Bristow J."/>
            <person name="Eisen J.A."/>
            <person name="Markowitz V."/>
            <person name="Hugenholtz P."/>
            <person name="Kyrpides N.C."/>
            <person name="Klenk H.P."/>
            <person name="Lapidus A."/>
        </authorList>
    </citation>
    <scope>NUCLEOTIDE SEQUENCE [LARGE SCALE GENOMIC DNA]</scope>
    <source>
        <strain evidence="11">DSM 44963</strain>
    </source>
</reference>
<dbReference type="EMBL" id="ADVG01000004">
    <property type="protein sequence ID" value="EFH82652.1"/>
    <property type="molecule type" value="Genomic_DNA"/>
</dbReference>
<evidence type="ECO:0000313" key="10">
    <source>
        <dbReference type="EMBL" id="EFH82652.1"/>
    </source>
</evidence>
<feature type="transmembrane region" description="Helical" evidence="8">
    <location>
        <begin position="393"/>
        <end position="411"/>
    </location>
</feature>
<evidence type="ECO:0000256" key="3">
    <source>
        <dbReference type="ARBA" id="ARBA00022448"/>
    </source>
</evidence>
<dbReference type="Pfam" id="PF12698">
    <property type="entry name" value="ABC2_membrane_3"/>
    <property type="match status" value="1"/>
</dbReference>
<dbReference type="GO" id="GO:0140359">
    <property type="term" value="F:ABC-type transporter activity"/>
    <property type="evidence" value="ECO:0007669"/>
    <property type="project" value="InterPro"/>
</dbReference>
<gene>
    <name evidence="10" type="ORF">Krac_3487</name>
</gene>
<dbReference type="STRING" id="485913.Krac_3487"/>
<keyword evidence="6 8" id="KW-1133">Transmembrane helix</keyword>
<keyword evidence="5 8" id="KW-0812">Transmembrane</keyword>
<comment type="caution">
    <text evidence="10">The sequence shown here is derived from an EMBL/GenBank/DDBJ whole genome shotgun (WGS) entry which is preliminary data.</text>
</comment>
<keyword evidence="11" id="KW-1185">Reference proteome</keyword>
<dbReference type="OrthoDB" id="3078158at2"/>
<feature type="transmembrane region" description="Helical" evidence="8">
    <location>
        <begin position="300"/>
        <end position="323"/>
    </location>
</feature>
<name>D6U1K8_KTERA</name>
<evidence type="ECO:0000256" key="8">
    <source>
        <dbReference type="SAM" id="Phobius"/>
    </source>
</evidence>
<dbReference type="eggNOG" id="COG0842">
    <property type="taxonomic scope" value="Bacteria"/>
</dbReference>
<proteinExistence type="inferred from homology"/>
<comment type="subcellular location">
    <subcellularLocation>
        <location evidence="1">Cell membrane</location>
        <topology evidence="1">Multi-pass membrane protein</topology>
    </subcellularLocation>
</comment>
<dbReference type="InterPro" id="IPR047817">
    <property type="entry name" value="ABC2_TM_bact-type"/>
</dbReference>
<dbReference type="PANTHER" id="PTHR30294">
    <property type="entry name" value="MEMBRANE COMPONENT OF ABC TRANSPORTER YHHJ-RELATED"/>
    <property type="match status" value="1"/>
</dbReference>
<dbReference type="RefSeq" id="WP_007920928.1">
    <property type="nucleotide sequence ID" value="NZ_ADVG01000004.1"/>
</dbReference>
<evidence type="ECO:0000259" key="9">
    <source>
        <dbReference type="PROSITE" id="PS51012"/>
    </source>
</evidence>
<dbReference type="GO" id="GO:0005886">
    <property type="term" value="C:plasma membrane"/>
    <property type="evidence" value="ECO:0007669"/>
    <property type="project" value="UniProtKB-SubCell"/>
</dbReference>
<evidence type="ECO:0000256" key="2">
    <source>
        <dbReference type="ARBA" id="ARBA00007783"/>
    </source>
</evidence>
<accession>D6U1K8</accession>
<dbReference type="Proteomes" id="UP000004508">
    <property type="component" value="Unassembled WGS sequence"/>
</dbReference>
<feature type="transmembrane region" description="Helical" evidence="8">
    <location>
        <begin position="272"/>
        <end position="294"/>
    </location>
</feature>
<organism evidence="10 11">
    <name type="scientific">Ktedonobacter racemifer DSM 44963</name>
    <dbReference type="NCBI Taxonomy" id="485913"/>
    <lineage>
        <taxon>Bacteria</taxon>
        <taxon>Bacillati</taxon>
        <taxon>Chloroflexota</taxon>
        <taxon>Ktedonobacteria</taxon>
        <taxon>Ktedonobacterales</taxon>
        <taxon>Ktedonobacteraceae</taxon>
        <taxon>Ktedonobacter</taxon>
    </lineage>
</organism>
<feature type="domain" description="ABC transmembrane type-2" evidence="9">
    <location>
        <begin position="191"/>
        <end position="414"/>
    </location>
</feature>
<dbReference type="InterPro" id="IPR051449">
    <property type="entry name" value="ABC-2_transporter_component"/>
</dbReference>
<keyword evidence="3" id="KW-0813">Transport</keyword>
<sequence>MKTLWSIAKKDLLQVMKDKGSLVLLLLVPLILITTVGLAFGNLYSNSSTQITIKVAISNQETASDAYLGKTLVNALKINTSQLQITVNEYHTSAQVIDQVKAPDGATNVGIIVPTGASQALIGGTPQHIAATKQVQFYTLPNNNDARITIVRNIVNEVVQAQLTGNAAVNQVYAVCNQPGNHCTPGTIHPISIAASVVSANRGSDQAIQTLSAGEATKVSAFDQLVPGYAVFFALFGLNAVAATILQEKEDGTFRRLLVAPIQKYALLGGKLLAQFLLTLTQLVVLFAIGYFVFKMHIGSWPSVILLLVSTSFATTGLGTLLVSLVRTRRQVNPIVSLVTLVTSAIGGAWWPLFIEPKWMQQLAKIGITAWAMEGLNGSMIFGKGFMDILPDILGLLAYGAICFIIALRFFRFQEKVATA</sequence>
<feature type="transmembrane region" description="Helical" evidence="8">
    <location>
        <begin position="226"/>
        <end position="246"/>
    </location>
</feature>
<dbReference type="InterPro" id="IPR013525">
    <property type="entry name" value="ABC2_TM"/>
</dbReference>
<dbReference type="InParanoid" id="D6U1K8"/>
<evidence type="ECO:0000256" key="5">
    <source>
        <dbReference type="ARBA" id="ARBA00022692"/>
    </source>
</evidence>
<evidence type="ECO:0000256" key="1">
    <source>
        <dbReference type="ARBA" id="ARBA00004651"/>
    </source>
</evidence>